<proteinExistence type="predicted"/>
<dbReference type="InterPro" id="IPR029024">
    <property type="entry name" value="TerB-like"/>
</dbReference>
<evidence type="ECO:0000313" key="3">
    <source>
        <dbReference type="Proteomes" id="UP001172083"/>
    </source>
</evidence>
<dbReference type="Pfam" id="PF05099">
    <property type="entry name" value="TerB"/>
    <property type="match status" value="1"/>
</dbReference>
<dbReference type="EMBL" id="JAUJEB010000004">
    <property type="protein sequence ID" value="MDN5214446.1"/>
    <property type="molecule type" value="Genomic_DNA"/>
</dbReference>
<dbReference type="SUPFAM" id="SSF158682">
    <property type="entry name" value="TerB-like"/>
    <property type="match status" value="1"/>
</dbReference>
<dbReference type="Proteomes" id="UP001172083">
    <property type="component" value="Unassembled WGS sequence"/>
</dbReference>
<evidence type="ECO:0000313" key="2">
    <source>
        <dbReference type="EMBL" id="MDN5214446.1"/>
    </source>
</evidence>
<keyword evidence="3" id="KW-1185">Reference proteome</keyword>
<comment type="caution">
    <text evidence="2">The sequence shown here is derived from an EMBL/GenBank/DDBJ whole genome shotgun (WGS) entry which is preliminary data.</text>
</comment>
<protein>
    <submittedName>
        <fullName evidence="2">TerB family tellurite resistance protein</fullName>
    </submittedName>
</protein>
<dbReference type="InterPro" id="IPR007791">
    <property type="entry name" value="DjlA_N"/>
</dbReference>
<dbReference type="Gene3D" id="1.10.3680.10">
    <property type="entry name" value="TerB-like"/>
    <property type="match status" value="1"/>
</dbReference>
<sequence>MVTHSEKFTEAIASLYYLISSADGEISDFEKRICEHMLETEKINEKDFNQLIGSIEHLSHDDVYAKCVKLLNACPKEEQIRALAWMRNIANSDGFMAKEEWALIFKIYKRELQLNLKDIIDCDLPIHAGLAG</sequence>
<feature type="domain" description="Co-chaperone DjlA N-terminal" evidence="1">
    <location>
        <begin position="10"/>
        <end position="108"/>
    </location>
</feature>
<gene>
    <name evidence="2" type="ORF">QQ020_20365</name>
</gene>
<reference evidence="2" key="1">
    <citation type="submission" date="2023-06" db="EMBL/GenBank/DDBJ databases">
        <title>Genomic of Agaribacillus aureum.</title>
        <authorList>
            <person name="Wang G."/>
        </authorList>
    </citation>
    <scope>NUCLEOTIDE SEQUENCE</scope>
    <source>
        <strain evidence="2">BMA12</strain>
    </source>
</reference>
<organism evidence="2 3">
    <name type="scientific">Agaribacillus aureus</name>
    <dbReference type="NCBI Taxonomy" id="3051825"/>
    <lineage>
        <taxon>Bacteria</taxon>
        <taxon>Pseudomonadati</taxon>
        <taxon>Bacteroidota</taxon>
        <taxon>Cytophagia</taxon>
        <taxon>Cytophagales</taxon>
        <taxon>Splendidivirgaceae</taxon>
        <taxon>Agaribacillus</taxon>
    </lineage>
</organism>
<dbReference type="RefSeq" id="WP_346759779.1">
    <property type="nucleotide sequence ID" value="NZ_JAUJEB010000004.1"/>
</dbReference>
<accession>A0ABT8LDQ6</accession>
<evidence type="ECO:0000259" key="1">
    <source>
        <dbReference type="Pfam" id="PF05099"/>
    </source>
</evidence>
<name>A0ABT8LDQ6_9BACT</name>